<organism evidence="2 3">
    <name type="scientific">Hyalangium rubrum</name>
    <dbReference type="NCBI Taxonomy" id="3103134"/>
    <lineage>
        <taxon>Bacteria</taxon>
        <taxon>Pseudomonadati</taxon>
        <taxon>Myxococcota</taxon>
        <taxon>Myxococcia</taxon>
        <taxon>Myxococcales</taxon>
        <taxon>Cystobacterineae</taxon>
        <taxon>Archangiaceae</taxon>
        <taxon>Hyalangium</taxon>
    </lineage>
</organism>
<feature type="region of interest" description="Disordered" evidence="1">
    <location>
        <begin position="1"/>
        <end position="20"/>
    </location>
</feature>
<dbReference type="RefSeq" id="WP_321548081.1">
    <property type="nucleotide sequence ID" value="NZ_JAXIVS010000008.1"/>
</dbReference>
<proteinExistence type="predicted"/>
<keyword evidence="3" id="KW-1185">Reference proteome</keyword>
<gene>
    <name evidence="2" type="ORF">SYV04_23375</name>
</gene>
<evidence type="ECO:0000256" key="1">
    <source>
        <dbReference type="SAM" id="MobiDB-lite"/>
    </source>
</evidence>
<dbReference type="EMBL" id="JAXIVS010000008">
    <property type="protein sequence ID" value="MDY7229354.1"/>
    <property type="molecule type" value="Genomic_DNA"/>
</dbReference>
<dbReference type="Proteomes" id="UP001291309">
    <property type="component" value="Unassembled WGS sequence"/>
</dbReference>
<feature type="compositionally biased region" description="Polar residues" evidence="1">
    <location>
        <begin position="1"/>
        <end position="12"/>
    </location>
</feature>
<reference evidence="2 3" key="1">
    <citation type="submission" date="2023-12" db="EMBL/GenBank/DDBJ databases">
        <title>the genome sequence of Hyalangium sp. s54d21.</title>
        <authorList>
            <person name="Zhang X."/>
        </authorList>
    </citation>
    <scope>NUCLEOTIDE SEQUENCE [LARGE SCALE GENOMIC DNA]</scope>
    <source>
        <strain evidence="3">s54d21</strain>
    </source>
</reference>
<name>A0ABU5H7A2_9BACT</name>
<evidence type="ECO:0000313" key="2">
    <source>
        <dbReference type="EMBL" id="MDY7229354.1"/>
    </source>
</evidence>
<protein>
    <submittedName>
        <fullName evidence="2">Uncharacterized protein</fullName>
    </submittedName>
</protein>
<comment type="caution">
    <text evidence="2">The sequence shown here is derived from an EMBL/GenBank/DDBJ whole genome shotgun (WGS) entry which is preliminary data.</text>
</comment>
<accession>A0ABU5H7A2</accession>
<sequence length="137" mass="14979">MYQLRPGQSGQLSLPVVPSMREHAPSSPAARFWYYDPQSGYWKRTGDAVLDPSSGAYAGKVEHLSFINTDIAKFDAACLKVTLDPSIALGLRLRIRYHSGGTLHDRAPPTLRPQRECCLRKSHMIVVASGPEGSANG</sequence>
<evidence type="ECO:0000313" key="3">
    <source>
        <dbReference type="Proteomes" id="UP001291309"/>
    </source>
</evidence>